<keyword evidence="2" id="KW-1185">Reference proteome</keyword>
<gene>
    <name evidence="1" type="ORF">V8G54_037516</name>
</gene>
<dbReference type="EMBL" id="CP144690">
    <property type="protein sequence ID" value="WVY92002.1"/>
    <property type="molecule type" value="Genomic_DNA"/>
</dbReference>
<sequence length="133" mass="14951">MPSSQILFLPQNNPKSPLNLHRKPLRQSVVAFVLIQTSWTPHLHHQSRTTMEACSFAQPVNKKPRIAPLRKTPKSGYNRKIIVVPGSPHHEAMLFSLSATLDRSLGLVHRVFTVLDLEGVKVLGFEKTGELKE</sequence>
<proteinExistence type="predicted"/>
<organism evidence="1 2">
    <name type="scientific">Vigna mungo</name>
    <name type="common">Black gram</name>
    <name type="synonym">Phaseolus mungo</name>
    <dbReference type="NCBI Taxonomy" id="3915"/>
    <lineage>
        <taxon>Eukaryota</taxon>
        <taxon>Viridiplantae</taxon>
        <taxon>Streptophyta</taxon>
        <taxon>Embryophyta</taxon>
        <taxon>Tracheophyta</taxon>
        <taxon>Spermatophyta</taxon>
        <taxon>Magnoliopsida</taxon>
        <taxon>eudicotyledons</taxon>
        <taxon>Gunneridae</taxon>
        <taxon>Pentapetalae</taxon>
        <taxon>rosids</taxon>
        <taxon>fabids</taxon>
        <taxon>Fabales</taxon>
        <taxon>Fabaceae</taxon>
        <taxon>Papilionoideae</taxon>
        <taxon>50 kb inversion clade</taxon>
        <taxon>NPAAA clade</taxon>
        <taxon>indigoferoid/millettioid clade</taxon>
        <taxon>Phaseoleae</taxon>
        <taxon>Vigna</taxon>
    </lineage>
</organism>
<evidence type="ECO:0000313" key="1">
    <source>
        <dbReference type="EMBL" id="WVY92002.1"/>
    </source>
</evidence>
<name>A0AAQ3MJ06_VIGMU</name>
<dbReference type="AlphaFoldDB" id="A0AAQ3MJ06"/>
<evidence type="ECO:0000313" key="2">
    <source>
        <dbReference type="Proteomes" id="UP001374535"/>
    </source>
</evidence>
<reference evidence="1 2" key="1">
    <citation type="journal article" date="2023" name="Life. Sci Alliance">
        <title>Evolutionary insights into 3D genome organization and epigenetic landscape of Vigna mungo.</title>
        <authorList>
            <person name="Junaid A."/>
            <person name="Singh B."/>
            <person name="Bhatia S."/>
        </authorList>
    </citation>
    <scope>NUCLEOTIDE SEQUENCE [LARGE SCALE GENOMIC DNA]</scope>
    <source>
        <strain evidence="1">Urdbean</strain>
    </source>
</reference>
<protein>
    <submittedName>
        <fullName evidence="1">Uncharacterized protein</fullName>
    </submittedName>
</protein>
<dbReference type="Proteomes" id="UP001374535">
    <property type="component" value="Chromosome 11"/>
</dbReference>
<accession>A0AAQ3MJ06</accession>